<name>A0A8S1QJW3_9CILI</name>
<keyword evidence="3" id="KW-1185">Reference proteome</keyword>
<dbReference type="EMBL" id="CAJJDN010000110">
    <property type="protein sequence ID" value="CAD8116338.1"/>
    <property type="molecule type" value="Genomic_DNA"/>
</dbReference>
<organism evidence="2 3">
    <name type="scientific">Paramecium sonneborni</name>
    <dbReference type="NCBI Taxonomy" id="65129"/>
    <lineage>
        <taxon>Eukaryota</taxon>
        <taxon>Sar</taxon>
        <taxon>Alveolata</taxon>
        <taxon>Ciliophora</taxon>
        <taxon>Intramacronucleata</taxon>
        <taxon>Oligohymenophorea</taxon>
        <taxon>Peniculida</taxon>
        <taxon>Parameciidae</taxon>
        <taxon>Paramecium</taxon>
    </lineage>
</organism>
<gene>
    <name evidence="2" type="ORF">PSON_ATCC_30995.1.T1100171</name>
</gene>
<protein>
    <submittedName>
        <fullName evidence="2">Uncharacterized protein</fullName>
    </submittedName>
</protein>
<feature type="coiled-coil region" evidence="1">
    <location>
        <begin position="356"/>
        <end position="1021"/>
    </location>
</feature>
<proteinExistence type="predicted"/>
<evidence type="ECO:0000313" key="2">
    <source>
        <dbReference type="EMBL" id="CAD8116338.1"/>
    </source>
</evidence>
<reference evidence="2" key="1">
    <citation type="submission" date="2021-01" db="EMBL/GenBank/DDBJ databases">
        <authorList>
            <consortium name="Genoscope - CEA"/>
            <person name="William W."/>
        </authorList>
    </citation>
    <scope>NUCLEOTIDE SEQUENCE</scope>
</reference>
<accession>A0A8S1QJW3</accession>
<comment type="caution">
    <text evidence="2">The sequence shown here is derived from an EMBL/GenBank/DDBJ whole genome shotgun (WGS) entry which is preliminary data.</text>
</comment>
<feature type="coiled-coil region" evidence="1">
    <location>
        <begin position="1228"/>
        <end position="1608"/>
    </location>
</feature>
<keyword evidence="1" id="KW-0175">Coiled coil</keyword>
<feature type="coiled-coil region" evidence="1">
    <location>
        <begin position="1728"/>
        <end position="1946"/>
    </location>
</feature>
<feature type="coiled-coil region" evidence="1">
    <location>
        <begin position="247"/>
        <end position="326"/>
    </location>
</feature>
<feature type="coiled-coil region" evidence="1">
    <location>
        <begin position="1650"/>
        <end position="1695"/>
    </location>
</feature>
<dbReference type="OrthoDB" id="1938127at2759"/>
<sequence>MNYQIKGNFNYHLEIQASQLNETTNITINAFSSKINQIPLGCKFQWFKKLDNERIKIDTQGNIYPCTIFDIGYKIEAIVQPFESGYEGQATIEFQKIQISTSLENKLSQLYHNNMKQQINCNDQNWIFSLDFLENSTTQLKIQYADQCILPHQNQLQVQFNNQIMKFKTKDDKDAFCAFFISMQSLKRVHLKFIAYNIGKLNQKQINFQSLLNSQLVQLINEKSVMAIKKFEPIQSNLMMASSQDLRTNNQIQINQLKQEVVQLQNEKQKLQQQIDKLNKDNKDLEMNNRSNFGSKDQLDSMDRLIQSLKNEVYQLKQRENDLMNQNARLTMALNEKNDKCEKSLSQSQFLDDLKVKQYQEMLQECNNEKFKLQDELNKYQKFGISSRTSQNNDQEREKLLLINQKLMQEIATSTNKIKELQLELEMMKNMSRISMSMSMMEDPVMKTKIEQLEQENQYLQKKISILEEELSKKKQPKLQKQQPDKDLQIQKLTEANKRYLEENLKLFEEIRQLREKFDYSSVLNASMKDSQIQENVVNNQLEQQIERMQQIHNLEIQKMKKKIEKLTTELQDANQNKKQFDQLIKQNKRLVEENTHLAEQIKNLADINSSKSFSENLFNSKIFNNDQYKELEQQLSILKRKNEEIQSKLEFQMQRDAQQLDKIKLQEQEIIKYKNQIRDIEYNYQDNNEIKLLKNQIDDYQKTKDNLMRENIQLRDDYQALLQDKEYLNGKIKQLENSIFELKQKQLQLQEENRTLKLFPQSAERQFSIQIQQLQSQNKNLTEEIVRLQTQHNVFKDLNQSNLSISESVLGSKVYEAKEYKLLENQKELLVNENQQLKLEIRQEQQKGEDQIKFQEQIQSLQKEKDFLNQQLISNQEQHSRQLILLQNEINKLNQQIQNISLNESRNKITFKDNKFDDHISQKQQEIFKLENENRQLNQQIQKIQQQYDTEVRRFQTQLSDLQLENSKLTRETVFSKQVSEQVIMNSSEKKLNQNQENEITQLKNQLAEKTHQLKVIQNNSQNNMEDLQQVITKLGLENKNINEVHNSIKSRFETQINKLVDQLKDKDLQISRLSEDIRKKDLIYQQKEEDLFMKSNQVEQLIQQNKKLALQLNNLNFELQELKMATMSHSFSQSHIDVKENENQELQIVIQTLRNQIQNLEHSQQQLLYSQQQTIQQQENSKLIKLEDEVVYYQKEMQLIKSKLQITMEDAEFYKREFILSQQQVEKMKKEQVQKQNEKLSVLENELVQIKETKQELIQENSELSDIILKQQKQMDDLQLDLDDQIQSNKTITKLKIQLQVEFDRLQREYQLLNAKMQDFSNLQQNGKDKEFNESLRKLQLIEQEKTKLNIQCEQYQKLVENLKSNYEILEKKKDEFEIKLHTSEQYKQELQILLKEKEQQIKQSQQDNQYLSKEFDNEQQKNISQKKKITELTVQISNKENEIQQLNIKVKNLEDQIQKKDQQINILNNQISQLNLQNNKYQNEIIPNLNQQLNKEFLEKNKLHQQFEDLQEQFAQMELQILSISREKSPIRSKNNSQCKPFDSELNDKIVQQEQIINQNNQMIEKCQEQIKILTQQNNGLLQQINKLNDDLKELQDKSFSLDRSSETYLINKSFNSKYNTENDLILQHHYQSQDLYESDRKRQSQYQQFEQTLQESVQENKRLKQEINQLKQVIQKQKEEYEEQIQQISNSDYFQINQLNTKLERMIQQDERTCTVPFQNQSQRNEYQQQIEKLEEELMMKQGLEQQNQRLNNEIRLQITKNIDLQQQMEELQEQNQQFKKQIQEQDEIIKNLKMIKQLSKDSLENQNEKEINQRIQQYQDEIFLLKEQNQKYEQQILENQSKIESLENEILRKSQQISIKESQVNQNNRKNKKLEEQIQMLQDQLKGDGNQLTQNKEEFIIQLQNELEQNRVEILEQQKLIKQLEEQVDRLTKSNSALMEENCRLNDQVKENLNVSYFSNDSQNQ</sequence>
<feature type="coiled-coil region" evidence="1">
    <location>
        <begin position="1058"/>
        <end position="1165"/>
    </location>
</feature>
<evidence type="ECO:0000256" key="1">
    <source>
        <dbReference type="SAM" id="Coils"/>
    </source>
</evidence>
<evidence type="ECO:0000313" key="3">
    <source>
        <dbReference type="Proteomes" id="UP000692954"/>
    </source>
</evidence>
<dbReference type="Proteomes" id="UP000692954">
    <property type="component" value="Unassembled WGS sequence"/>
</dbReference>